<feature type="domain" description="PEGA" evidence="2">
    <location>
        <begin position="80"/>
        <end position="119"/>
    </location>
</feature>
<reference evidence="4" key="1">
    <citation type="submission" date="2017-09" db="EMBL/GenBank/DDBJ databases">
        <title>Depth-based differentiation of microbial function through sediment-hosted aquifers and enrichment of novel symbionts in the deep terrestrial subsurface.</title>
        <authorList>
            <person name="Probst A.J."/>
            <person name="Ladd B."/>
            <person name="Jarett J.K."/>
            <person name="Geller-Mcgrath D.E."/>
            <person name="Sieber C.M.K."/>
            <person name="Emerson J.B."/>
            <person name="Anantharaman K."/>
            <person name="Thomas B.C."/>
            <person name="Malmstrom R."/>
            <person name="Stieglmeier M."/>
            <person name="Klingl A."/>
            <person name="Woyke T."/>
            <person name="Ryan C.M."/>
            <person name="Banfield J.F."/>
        </authorList>
    </citation>
    <scope>NUCLEOTIDE SEQUENCE [LARGE SCALE GENOMIC DNA]</scope>
</reference>
<dbReference type="EMBL" id="PFAR01000037">
    <property type="protein sequence ID" value="PIR93013.1"/>
    <property type="molecule type" value="Genomic_DNA"/>
</dbReference>
<dbReference type="InterPro" id="IPR013229">
    <property type="entry name" value="PEGA"/>
</dbReference>
<gene>
    <name evidence="3" type="ORF">COT99_03020</name>
</gene>
<dbReference type="AlphaFoldDB" id="A0A2H0V1N7"/>
<dbReference type="InterPro" id="IPR015943">
    <property type="entry name" value="WD40/YVTN_repeat-like_dom_sf"/>
</dbReference>
<name>A0A2H0V1N7_9BACT</name>
<evidence type="ECO:0000256" key="1">
    <source>
        <dbReference type="SAM" id="Phobius"/>
    </source>
</evidence>
<dbReference type="Gene3D" id="2.130.10.10">
    <property type="entry name" value="YVTN repeat-like/Quinoprotein amine dehydrogenase"/>
    <property type="match status" value="1"/>
</dbReference>
<keyword evidence="1" id="KW-1133">Transmembrane helix</keyword>
<evidence type="ECO:0000313" key="4">
    <source>
        <dbReference type="Proteomes" id="UP000228626"/>
    </source>
</evidence>
<dbReference type="SUPFAM" id="SSF82171">
    <property type="entry name" value="DPP6 N-terminal domain-like"/>
    <property type="match status" value="1"/>
</dbReference>
<protein>
    <recommendedName>
        <fullName evidence="2">PEGA domain-containing protein</fullName>
    </recommendedName>
</protein>
<dbReference type="Pfam" id="PF08308">
    <property type="entry name" value="PEGA"/>
    <property type="match status" value="1"/>
</dbReference>
<feature type="transmembrane region" description="Helical" evidence="1">
    <location>
        <begin position="7"/>
        <end position="29"/>
    </location>
</feature>
<evidence type="ECO:0000259" key="2">
    <source>
        <dbReference type="Pfam" id="PF08308"/>
    </source>
</evidence>
<organism evidence="3 4">
    <name type="scientific">Candidatus Falkowbacteria bacterium CG10_big_fil_rev_8_21_14_0_10_43_10</name>
    <dbReference type="NCBI Taxonomy" id="1974567"/>
    <lineage>
        <taxon>Bacteria</taxon>
        <taxon>Candidatus Falkowiibacteriota</taxon>
    </lineage>
</organism>
<keyword evidence="1" id="KW-0472">Membrane</keyword>
<accession>A0A2H0V1N7</accession>
<evidence type="ECO:0000313" key="3">
    <source>
        <dbReference type="EMBL" id="PIR93013.1"/>
    </source>
</evidence>
<sequence length="456" mass="53157">MTLWHRRILYIIFILLFFILAPAISFYAAGYEFDFNSGKVQRTGILIIESEPKGASIDLGDKKKYNWFYDFFYKDEKMTTPNKLRNLLPDEYEITLSKEGYYDYRRKVEINPGQTVILDDPLLFKKAEPQLIDSNEVLGQGMSPDKNKLAAVAGENLLIIDLSSGQTKKIPLDLNISIAQGSFEIIWSPSNKKVALTLDDYPVFNVENGRKEIEARNYFSGRIDRLKWDSFSDNKIYVQRGNIIHQLNIAQKNIDLTINKGSNSDFMVESDNLYTTQKEEDSSSLLIYDLNKKQLIKKISIPPALNYIFLNAGQKLIYLYNEKHCILYTIDPWSIFPLQDSISNLRDFFLINSETMLYWNDYEVWLYDIGRKNKTLLMRISERIDKAIWHPDNNHLIYNTAGGINAIELKDWIYLSAMQILDWRDTSETIISPDSRFIYFTGWLDSGRNLYKLEIK</sequence>
<comment type="caution">
    <text evidence="3">The sequence shown here is derived from an EMBL/GenBank/DDBJ whole genome shotgun (WGS) entry which is preliminary data.</text>
</comment>
<dbReference type="Proteomes" id="UP000228626">
    <property type="component" value="Unassembled WGS sequence"/>
</dbReference>
<keyword evidence="1" id="KW-0812">Transmembrane</keyword>
<proteinExistence type="predicted"/>